<dbReference type="InterPro" id="IPR047952">
    <property type="entry name" value="Transpos_IS4"/>
</dbReference>
<feature type="domain" description="DUF4372" evidence="6">
    <location>
        <begin position="21"/>
        <end position="94"/>
    </location>
</feature>
<evidence type="ECO:0000313" key="20">
    <source>
        <dbReference type="EMBL" id="CRH07978.1"/>
    </source>
</evidence>
<name>A0A1S7LE36_MAGMO</name>
<dbReference type="Pfam" id="PF14294">
    <property type="entry name" value="DUF4372"/>
    <property type="match status" value="1"/>
</dbReference>
<dbReference type="GO" id="GO:0003677">
    <property type="term" value="F:DNA binding"/>
    <property type="evidence" value="ECO:0007669"/>
    <property type="project" value="UniProtKB-KW"/>
</dbReference>
<evidence type="ECO:0000313" key="19">
    <source>
        <dbReference type="EMBL" id="CRH07646.1"/>
    </source>
</evidence>
<dbReference type="GO" id="GO:0006313">
    <property type="term" value="P:DNA transposition"/>
    <property type="evidence" value="ECO:0007669"/>
    <property type="project" value="InterPro"/>
</dbReference>
<dbReference type="EMBL" id="LO017727">
    <property type="protein sequence ID" value="CRH07401.1"/>
    <property type="molecule type" value="Genomic_DNA"/>
</dbReference>
<dbReference type="EMBL" id="LO017727">
    <property type="protein sequence ID" value="CRH07646.1"/>
    <property type="molecule type" value="Genomic_DNA"/>
</dbReference>
<dbReference type="SUPFAM" id="SSF53098">
    <property type="entry name" value="Ribonuclease H-like"/>
    <property type="match status" value="1"/>
</dbReference>
<feature type="domain" description="Transposase IS4-like" evidence="5">
    <location>
        <begin position="139"/>
        <end position="351"/>
    </location>
</feature>
<keyword evidence="2" id="KW-0815">Transposition</keyword>
<evidence type="ECO:0000313" key="22">
    <source>
        <dbReference type="EMBL" id="CRH08305.1"/>
    </source>
</evidence>
<dbReference type="NCBIfam" id="NF033592">
    <property type="entry name" value="transpos_IS4_1"/>
    <property type="match status" value="1"/>
</dbReference>
<accession>A0A1S7LE36</accession>
<keyword evidence="3" id="KW-0238">DNA-binding</keyword>
<keyword evidence="22" id="KW-0614">Plasmid</keyword>
<evidence type="ECO:0000256" key="4">
    <source>
        <dbReference type="ARBA" id="ARBA00023172"/>
    </source>
</evidence>
<evidence type="ECO:0000259" key="5">
    <source>
        <dbReference type="Pfam" id="PF01609"/>
    </source>
</evidence>
<keyword evidence="4" id="KW-0233">DNA recombination</keyword>
<proteinExistence type="inferred from homology"/>
<dbReference type="EMBL" id="LO017727">
    <property type="protein sequence ID" value="CRH06735.1"/>
    <property type="molecule type" value="Genomic_DNA"/>
</dbReference>
<evidence type="ECO:0000313" key="9">
    <source>
        <dbReference type="EMBL" id="CRH05091.1"/>
    </source>
</evidence>
<evidence type="ECO:0000313" key="18">
    <source>
        <dbReference type="EMBL" id="CRH07401.1"/>
    </source>
</evidence>
<dbReference type="EMBL" id="LO017728">
    <property type="protein sequence ID" value="CRH08305.1"/>
    <property type="molecule type" value="Genomic_DNA"/>
</dbReference>
<dbReference type="PANTHER" id="PTHR33258">
    <property type="entry name" value="TRANSPOSASE INSL FOR INSERTION SEQUENCE ELEMENT IS186A-RELATED"/>
    <property type="match status" value="1"/>
</dbReference>
<protein>
    <submittedName>
        <fullName evidence="7">Transposase</fullName>
    </submittedName>
</protein>
<organism evidence="7">
    <name type="scientific">Magnetococcus massalia (strain MO-1)</name>
    <dbReference type="NCBI Taxonomy" id="451514"/>
    <lineage>
        <taxon>Bacteria</taxon>
        <taxon>Pseudomonadati</taxon>
        <taxon>Pseudomonadota</taxon>
        <taxon>Magnetococcia</taxon>
        <taxon>Magnetococcales</taxon>
        <taxon>Magnetococcaceae</taxon>
        <taxon>Magnetococcus</taxon>
    </lineage>
</organism>
<dbReference type="Pfam" id="PF01609">
    <property type="entry name" value="DDE_Tnp_1"/>
    <property type="match status" value="1"/>
</dbReference>
<evidence type="ECO:0000313" key="12">
    <source>
        <dbReference type="EMBL" id="CRH05279.1"/>
    </source>
</evidence>
<evidence type="ECO:0000259" key="6">
    <source>
        <dbReference type="Pfam" id="PF14294"/>
    </source>
</evidence>
<evidence type="ECO:0000256" key="3">
    <source>
        <dbReference type="ARBA" id="ARBA00023125"/>
    </source>
</evidence>
<evidence type="ECO:0000313" key="13">
    <source>
        <dbReference type="EMBL" id="CRH05742.1"/>
    </source>
</evidence>
<comment type="similarity">
    <text evidence="1">Belongs to the transposase 11 family.</text>
</comment>
<evidence type="ECO:0000256" key="2">
    <source>
        <dbReference type="ARBA" id="ARBA00022578"/>
    </source>
</evidence>
<dbReference type="EMBL" id="LO017727">
    <property type="protein sequence ID" value="CRH05279.1"/>
    <property type="molecule type" value="Genomic_DNA"/>
</dbReference>
<dbReference type="InterPro" id="IPR012337">
    <property type="entry name" value="RNaseH-like_sf"/>
</dbReference>
<geneLocation type="plasmid" evidence="22">
    <name>MAGMO_p1</name>
</geneLocation>
<dbReference type="EMBL" id="LO017727">
    <property type="protein sequence ID" value="CRH04384.1"/>
    <property type="molecule type" value="Genomic_DNA"/>
</dbReference>
<dbReference type="PANTHER" id="PTHR33258:SF1">
    <property type="entry name" value="TRANSPOSASE INSL FOR INSERTION SEQUENCE ELEMENT IS186A-RELATED"/>
    <property type="match status" value="1"/>
</dbReference>
<evidence type="ECO:0000313" key="16">
    <source>
        <dbReference type="EMBL" id="CRH06735.1"/>
    </source>
</evidence>
<dbReference type="EMBL" id="LO017727">
    <property type="protein sequence ID" value="CRH06472.1"/>
    <property type="molecule type" value="Genomic_DNA"/>
</dbReference>
<dbReference type="EMBL" id="LO017727">
    <property type="protein sequence ID" value="CRH07978.1"/>
    <property type="molecule type" value="Genomic_DNA"/>
</dbReference>
<dbReference type="EMBL" id="LO017727">
    <property type="protein sequence ID" value="CRH05091.1"/>
    <property type="molecule type" value="Genomic_DNA"/>
</dbReference>
<evidence type="ECO:0000256" key="1">
    <source>
        <dbReference type="ARBA" id="ARBA00010075"/>
    </source>
</evidence>
<evidence type="ECO:0000313" key="15">
    <source>
        <dbReference type="EMBL" id="CRH06472.1"/>
    </source>
</evidence>
<evidence type="ECO:0000313" key="11">
    <source>
        <dbReference type="EMBL" id="CRH05228.1"/>
    </source>
</evidence>
<dbReference type="AlphaFoldDB" id="A0A1S7LE36"/>
<dbReference type="EMBL" id="LO017727">
    <property type="protein sequence ID" value="CRH05742.1"/>
    <property type="molecule type" value="Genomic_DNA"/>
</dbReference>
<dbReference type="EMBL" id="LO017727">
    <property type="protein sequence ID" value="CRH05228.1"/>
    <property type="molecule type" value="Genomic_DNA"/>
</dbReference>
<sequence length="406" mass="47227">MRPKVSAILLLFHRGLWLMNTGKTIFSQVTEFLPMHTFRQCVERYSGNRKVQTFSCLDQFLCMIFAQLTYRESLRDIEACLRAQQSKLYHMGIRGRVSRSTLADANENRDWRIYADFAQSLIHTARQLYQNDDFGIDLQQTVYALDSTTVDLCLSVFPWAKFRKTKSAVKLHTLLDLRGNIPTFIHISDGKLHDVNVLDEIIPEPGSFYVMDRGYLDFARLYLLDQCGAFFVTRAKSNLGFRRLYSRPVDKSSGLQCDQTIVLITPKSAKEYPAHLRRIKFFDSENNKVLVFLTNDFTLPALTIAQLYRSRWQVELFFKWIKQHLRIKSFFGTSENAVKTQIWIAISVYVLVAIIKKKLKLEASLYTILQILSVSIFEKTPFLQMVTNRDVVVSQYNQTNQLKLFD</sequence>
<reference evidence="7" key="1">
    <citation type="submission" date="2015-04" db="EMBL/GenBank/DDBJ databases">
        <authorList>
            <person name="Syromyatnikov M.Y."/>
            <person name="Popov V.N."/>
        </authorList>
    </citation>
    <scope>NUCLEOTIDE SEQUENCE</scope>
    <source>
        <strain evidence="7">MO-1</strain>
        <plasmid evidence="22">MAGMO_p1</plasmid>
    </source>
</reference>
<dbReference type="EMBL" id="LO017727">
    <property type="protein sequence ID" value="CRH08113.1"/>
    <property type="molecule type" value="Genomic_DNA"/>
</dbReference>
<evidence type="ECO:0000313" key="14">
    <source>
        <dbReference type="EMBL" id="CRH06370.1"/>
    </source>
</evidence>
<dbReference type="EMBL" id="LO017727">
    <property type="protein sequence ID" value="CRH05043.1"/>
    <property type="molecule type" value="Genomic_DNA"/>
</dbReference>
<evidence type="ECO:0000313" key="8">
    <source>
        <dbReference type="EMBL" id="CRH05043.1"/>
    </source>
</evidence>
<evidence type="ECO:0000313" key="21">
    <source>
        <dbReference type="EMBL" id="CRH08113.1"/>
    </source>
</evidence>
<dbReference type="GO" id="GO:0004803">
    <property type="term" value="F:transposase activity"/>
    <property type="evidence" value="ECO:0007669"/>
    <property type="project" value="InterPro"/>
</dbReference>
<dbReference type="EMBL" id="LO017727">
    <property type="protein sequence ID" value="CRH06370.1"/>
    <property type="molecule type" value="Genomic_DNA"/>
</dbReference>
<dbReference type="InterPro" id="IPR002559">
    <property type="entry name" value="Transposase_11"/>
</dbReference>
<evidence type="ECO:0000313" key="7">
    <source>
        <dbReference type="EMBL" id="CRH04384.1"/>
    </source>
</evidence>
<gene>
    <name evidence="7" type="ORF">MAGMO_0170</name>
    <name evidence="8" type="ORF">MAGMO_0844</name>
    <name evidence="9" type="ORF">MAGMO_0892</name>
    <name evidence="10" type="ORF">MAGMO_0987</name>
    <name evidence="11" type="ORF">MAGMO_1032</name>
    <name evidence="12" type="ORF">MAGMO_1085</name>
    <name evidence="13" type="ORF">MAGMO_1554</name>
    <name evidence="14" type="ORF">MAGMO_2204</name>
    <name evidence="15" type="ORF">MAGMO_2310</name>
    <name evidence="16" type="ORF">MAGMO_2578</name>
    <name evidence="17" type="ORF">MAGMO_3144</name>
    <name evidence="18" type="ORF">MAGMO_3263</name>
    <name evidence="19" type="ORF">MAGMO_3510</name>
    <name evidence="20" type="ORF">MAGMO_3850</name>
    <name evidence="21" type="ORF">MAGMO_3985</name>
    <name evidence="22" type="ORF">MAGMO_p10006</name>
</gene>
<evidence type="ECO:0000313" key="17">
    <source>
        <dbReference type="EMBL" id="CRH07285.1"/>
    </source>
</evidence>
<evidence type="ECO:0000313" key="10">
    <source>
        <dbReference type="EMBL" id="CRH05185.1"/>
    </source>
</evidence>
<dbReference type="InterPro" id="IPR025399">
    <property type="entry name" value="DUF4372"/>
</dbReference>
<dbReference type="EMBL" id="LO017727">
    <property type="protein sequence ID" value="CRH05185.1"/>
    <property type="molecule type" value="Genomic_DNA"/>
</dbReference>
<dbReference type="EMBL" id="LO017727">
    <property type="protein sequence ID" value="CRH07285.1"/>
    <property type="molecule type" value="Genomic_DNA"/>
</dbReference>